<evidence type="ECO:0000256" key="3">
    <source>
        <dbReference type="ARBA" id="ARBA00023315"/>
    </source>
</evidence>
<dbReference type="GO" id="GO:0003988">
    <property type="term" value="F:acetyl-CoA C-acyltransferase activity"/>
    <property type="evidence" value="ECO:0007669"/>
    <property type="project" value="UniProtKB-ARBA"/>
</dbReference>
<evidence type="ECO:0000259" key="6">
    <source>
        <dbReference type="Pfam" id="PF00108"/>
    </source>
</evidence>
<dbReference type="InterPro" id="IPR020617">
    <property type="entry name" value="Thiolase_C"/>
</dbReference>
<feature type="active site" description="Proton acceptor" evidence="4">
    <location>
        <position position="355"/>
    </location>
</feature>
<dbReference type="InterPro" id="IPR016039">
    <property type="entry name" value="Thiolase-like"/>
</dbReference>
<keyword evidence="9" id="KW-1185">Reference proteome</keyword>
<feature type="domain" description="Thiolase N-terminal" evidence="6">
    <location>
        <begin position="15"/>
        <end position="265"/>
    </location>
</feature>
<dbReference type="RefSeq" id="WP_306884267.1">
    <property type="nucleotide sequence ID" value="NZ_JAUSUL010000001.1"/>
</dbReference>
<dbReference type="InterPro" id="IPR020616">
    <property type="entry name" value="Thiolase_N"/>
</dbReference>
<dbReference type="PANTHER" id="PTHR18919:SF107">
    <property type="entry name" value="ACETYL-COA ACETYLTRANSFERASE, CYTOSOLIC"/>
    <property type="match status" value="1"/>
</dbReference>
<protein>
    <submittedName>
        <fullName evidence="8">Acetyl-CoA acetyltransferase</fullName>
    </submittedName>
</protein>
<evidence type="ECO:0000313" key="8">
    <source>
        <dbReference type="EMBL" id="MDQ0314489.1"/>
    </source>
</evidence>
<accession>A0AAE4ASZ4</accession>
<gene>
    <name evidence="8" type="ORF">J2S73_000926</name>
</gene>
<comment type="similarity">
    <text evidence="1 5">Belongs to the thiolase-like superfamily. Thiolase family.</text>
</comment>
<dbReference type="EMBL" id="JAUSUL010000001">
    <property type="protein sequence ID" value="MDQ0314489.1"/>
    <property type="molecule type" value="Genomic_DNA"/>
</dbReference>
<evidence type="ECO:0000259" key="7">
    <source>
        <dbReference type="Pfam" id="PF02803"/>
    </source>
</evidence>
<dbReference type="PIRSF" id="PIRSF000429">
    <property type="entry name" value="Ac-CoA_Ac_transf"/>
    <property type="match status" value="1"/>
</dbReference>
<feature type="active site" description="Proton acceptor" evidence="4">
    <location>
        <position position="385"/>
    </location>
</feature>
<evidence type="ECO:0000256" key="1">
    <source>
        <dbReference type="ARBA" id="ARBA00010982"/>
    </source>
</evidence>
<organism evidence="8 9">
    <name type="scientific">Amorphus orientalis</name>
    <dbReference type="NCBI Taxonomy" id="649198"/>
    <lineage>
        <taxon>Bacteria</taxon>
        <taxon>Pseudomonadati</taxon>
        <taxon>Pseudomonadota</taxon>
        <taxon>Alphaproteobacteria</taxon>
        <taxon>Hyphomicrobiales</taxon>
        <taxon>Amorphaceae</taxon>
        <taxon>Amorphus</taxon>
    </lineage>
</organism>
<name>A0AAE4ASZ4_9HYPH</name>
<dbReference type="Proteomes" id="UP001229244">
    <property type="component" value="Unassembled WGS sequence"/>
</dbReference>
<evidence type="ECO:0000313" key="9">
    <source>
        <dbReference type="Proteomes" id="UP001229244"/>
    </source>
</evidence>
<proteinExistence type="inferred from homology"/>
<reference evidence="8" key="1">
    <citation type="submission" date="2023-07" db="EMBL/GenBank/DDBJ databases">
        <title>Genomic Encyclopedia of Type Strains, Phase IV (KMG-IV): sequencing the most valuable type-strain genomes for metagenomic binning, comparative biology and taxonomic classification.</title>
        <authorList>
            <person name="Goeker M."/>
        </authorList>
    </citation>
    <scope>NUCLEOTIDE SEQUENCE</scope>
    <source>
        <strain evidence="8">DSM 21202</strain>
    </source>
</reference>
<dbReference type="SUPFAM" id="SSF53901">
    <property type="entry name" value="Thiolase-like"/>
    <property type="match status" value="2"/>
</dbReference>
<dbReference type="Pfam" id="PF02803">
    <property type="entry name" value="Thiolase_C"/>
    <property type="match status" value="1"/>
</dbReference>
<dbReference type="InterPro" id="IPR002155">
    <property type="entry name" value="Thiolase"/>
</dbReference>
<comment type="caution">
    <text evidence="8">The sequence shown here is derived from an EMBL/GenBank/DDBJ whole genome shotgun (WGS) entry which is preliminary data.</text>
</comment>
<dbReference type="CDD" id="cd00751">
    <property type="entry name" value="thiolase"/>
    <property type="match status" value="1"/>
</dbReference>
<dbReference type="AlphaFoldDB" id="A0AAE4ASZ4"/>
<feature type="domain" description="Thiolase C-terminal" evidence="7">
    <location>
        <begin position="288"/>
        <end position="397"/>
    </location>
</feature>
<evidence type="ECO:0000256" key="2">
    <source>
        <dbReference type="ARBA" id="ARBA00022679"/>
    </source>
</evidence>
<evidence type="ECO:0000256" key="4">
    <source>
        <dbReference type="PIRSR" id="PIRSR000429-1"/>
    </source>
</evidence>
<evidence type="ECO:0000256" key="5">
    <source>
        <dbReference type="RuleBase" id="RU003557"/>
    </source>
</evidence>
<dbReference type="PANTHER" id="PTHR18919">
    <property type="entry name" value="ACETYL-COA C-ACYLTRANSFERASE"/>
    <property type="match status" value="1"/>
</dbReference>
<keyword evidence="3 5" id="KW-0012">Acyltransferase</keyword>
<sequence>MSLIAEIPYGAYWSTPFARWQGSLANAHSLKLAATTARRELDRRGIDIRGIDFGVLGTTVPQRGSFYGLAWVMGIAGAADVAGPTVNQACATGARVLALGCGEVASTRSDMALVITADRVSNGPQIIYPKPTGQGGAGDYENWVLDNFSADPFAGCSMIQTAENVAARFDISLAEQHDVVQMRYDQYKAALTDNQAFQKRYMTLPFQIPGEGRSKPPITLAGDEGIYPTTAEKLATLSPVIEGGTVTFAAQTHPADGNAAILVVAPEKAAEISSDPGIRIRPIAFGQSRAEKGFMPAAPIEAARTALAAAELGIADISAIKSHNPFAVNDIAFARSFDIDLASMNNYGCSLIWGHPQGPTGIRAIIELVEELVIKGGGYGLFQGCAAGDSAMAVIIQVEDRRP</sequence>
<feature type="active site" description="Acyl-thioester intermediate" evidence="4">
    <location>
        <position position="90"/>
    </location>
</feature>
<dbReference type="Pfam" id="PF00108">
    <property type="entry name" value="Thiolase_N"/>
    <property type="match status" value="1"/>
</dbReference>
<dbReference type="Gene3D" id="3.40.47.10">
    <property type="match status" value="2"/>
</dbReference>
<keyword evidence="2 5" id="KW-0808">Transferase</keyword>